<proteinExistence type="predicted"/>
<dbReference type="SUPFAM" id="SSF103473">
    <property type="entry name" value="MFS general substrate transporter"/>
    <property type="match status" value="1"/>
</dbReference>
<dbReference type="InterPro" id="IPR036259">
    <property type="entry name" value="MFS_trans_sf"/>
</dbReference>
<evidence type="ECO:0000256" key="3">
    <source>
        <dbReference type="ARBA" id="ARBA00022475"/>
    </source>
</evidence>
<comment type="caution">
    <text evidence="10">The sequence shown here is derived from an EMBL/GenBank/DDBJ whole genome shotgun (WGS) entry which is preliminary data.</text>
</comment>
<feature type="transmembrane region" description="Helical" evidence="8">
    <location>
        <begin position="369"/>
        <end position="388"/>
    </location>
</feature>
<evidence type="ECO:0000256" key="4">
    <source>
        <dbReference type="ARBA" id="ARBA00022692"/>
    </source>
</evidence>
<dbReference type="InterPro" id="IPR011701">
    <property type="entry name" value="MFS"/>
</dbReference>
<feature type="transmembrane region" description="Helical" evidence="8">
    <location>
        <begin position="239"/>
        <end position="257"/>
    </location>
</feature>
<feature type="transmembrane region" description="Helical" evidence="8">
    <location>
        <begin position="442"/>
        <end position="460"/>
    </location>
</feature>
<keyword evidence="6 8" id="KW-0472">Membrane</keyword>
<gene>
    <name evidence="10" type="ORF">FH715_27445</name>
</gene>
<evidence type="ECO:0000256" key="8">
    <source>
        <dbReference type="SAM" id="Phobius"/>
    </source>
</evidence>
<evidence type="ECO:0000256" key="5">
    <source>
        <dbReference type="ARBA" id="ARBA00022989"/>
    </source>
</evidence>
<dbReference type="PROSITE" id="PS50850">
    <property type="entry name" value="MFS"/>
    <property type="match status" value="1"/>
</dbReference>
<dbReference type="Proteomes" id="UP000311713">
    <property type="component" value="Unassembled WGS sequence"/>
</dbReference>
<protein>
    <submittedName>
        <fullName evidence="10">DHA2 family efflux MFS transporter permease subunit</fullName>
    </submittedName>
</protein>
<evidence type="ECO:0000313" key="11">
    <source>
        <dbReference type="Proteomes" id="UP000311713"/>
    </source>
</evidence>
<evidence type="ECO:0000256" key="7">
    <source>
        <dbReference type="ARBA" id="ARBA00023251"/>
    </source>
</evidence>
<accession>A0A5C4UM29</accession>
<evidence type="ECO:0000256" key="2">
    <source>
        <dbReference type="ARBA" id="ARBA00022448"/>
    </source>
</evidence>
<feature type="transmembrane region" description="Helical" evidence="8">
    <location>
        <begin position="51"/>
        <end position="72"/>
    </location>
</feature>
<feature type="transmembrane region" description="Helical" evidence="8">
    <location>
        <begin position="278"/>
        <end position="300"/>
    </location>
</feature>
<reference evidence="10 11" key="1">
    <citation type="submission" date="2019-06" db="EMBL/GenBank/DDBJ databases">
        <title>Draft genome of Streptomyces sedi sp. JCM16909.</title>
        <authorList>
            <person name="Klykleung N."/>
            <person name="Tanasupawat S."/>
            <person name="Kudo T."/>
            <person name="Yuki M."/>
            <person name="Ohkuma M."/>
        </authorList>
    </citation>
    <scope>NUCLEOTIDE SEQUENCE [LARGE SCALE GENOMIC DNA]</scope>
    <source>
        <strain evidence="10 11">JCM 16909</strain>
    </source>
</reference>
<dbReference type="PANTHER" id="PTHR42718">
    <property type="entry name" value="MAJOR FACILITATOR SUPERFAMILY MULTIDRUG TRANSPORTER MFSC"/>
    <property type="match status" value="1"/>
</dbReference>
<keyword evidence="11" id="KW-1185">Reference proteome</keyword>
<dbReference type="OrthoDB" id="9812221at2"/>
<feature type="domain" description="Major facilitator superfamily (MFS) profile" evidence="9">
    <location>
        <begin position="18"/>
        <end position="465"/>
    </location>
</feature>
<dbReference type="EMBL" id="VDGT01000035">
    <property type="protein sequence ID" value="TNM24139.1"/>
    <property type="molecule type" value="Genomic_DNA"/>
</dbReference>
<dbReference type="AlphaFoldDB" id="A0A5C4UM29"/>
<keyword evidence="7" id="KW-0046">Antibiotic resistance</keyword>
<keyword evidence="2" id="KW-0813">Transport</keyword>
<evidence type="ECO:0000313" key="10">
    <source>
        <dbReference type="EMBL" id="TNM24139.1"/>
    </source>
</evidence>
<feature type="transmembrane region" description="Helical" evidence="8">
    <location>
        <begin position="409"/>
        <end position="430"/>
    </location>
</feature>
<evidence type="ECO:0000256" key="6">
    <source>
        <dbReference type="ARBA" id="ARBA00023136"/>
    </source>
</evidence>
<feature type="transmembrane region" description="Helical" evidence="8">
    <location>
        <begin position="312"/>
        <end position="333"/>
    </location>
</feature>
<dbReference type="PRINTS" id="PR01036">
    <property type="entry name" value="TCRTETB"/>
</dbReference>
<organism evidence="10 11">
    <name type="scientific">Streptomyces sedi</name>
    <dbReference type="NCBI Taxonomy" id="555059"/>
    <lineage>
        <taxon>Bacteria</taxon>
        <taxon>Bacillati</taxon>
        <taxon>Actinomycetota</taxon>
        <taxon>Actinomycetes</taxon>
        <taxon>Kitasatosporales</taxon>
        <taxon>Streptomycetaceae</taxon>
        <taxon>Streptomyces</taxon>
    </lineage>
</organism>
<dbReference type="GO" id="GO:0005886">
    <property type="term" value="C:plasma membrane"/>
    <property type="evidence" value="ECO:0007669"/>
    <property type="project" value="UniProtKB-SubCell"/>
</dbReference>
<dbReference type="Gene3D" id="1.20.1720.10">
    <property type="entry name" value="Multidrug resistance protein D"/>
    <property type="match status" value="1"/>
</dbReference>
<evidence type="ECO:0000259" key="9">
    <source>
        <dbReference type="PROSITE" id="PS50850"/>
    </source>
</evidence>
<dbReference type="GO" id="GO:0046677">
    <property type="term" value="P:response to antibiotic"/>
    <property type="evidence" value="ECO:0007669"/>
    <property type="project" value="UniProtKB-KW"/>
</dbReference>
<feature type="transmembrane region" description="Helical" evidence="8">
    <location>
        <begin position="170"/>
        <end position="188"/>
    </location>
</feature>
<feature type="transmembrane region" description="Helical" evidence="8">
    <location>
        <begin position="142"/>
        <end position="164"/>
    </location>
</feature>
<keyword evidence="3" id="KW-1003">Cell membrane</keyword>
<keyword evidence="5 8" id="KW-1133">Transmembrane helix</keyword>
<feature type="transmembrane region" description="Helical" evidence="8">
    <location>
        <begin position="84"/>
        <end position="103"/>
    </location>
</feature>
<evidence type="ECO:0000256" key="1">
    <source>
        <dbReference type="ARBA" id="ARBA00004651"/>
    </source>
</evidence>
<dbReference type="Pfam" id="PF07690">
    <property type="entry name" value="MFS_1"/>
    <property type="match status" value="1"/>
</dbReference>
<dbReference type="PANTHER" id="PTHR42718:SF46">
    <property type="entry name" value="BLR6921 PROTEIN"/>
    <property type="match status" value="1"/>
</dbReference>
<dbReference type="Gene3D" id="1.20.1250.20">
    <property type="entry name" value="MFS general substrate transporter like domains"/>
    <property type="match status" value="1"/>
</dbReference>
<sequence length="499" mass="50239">MSSNTRDADRLGAPLLKVIAVLLLGGLLGILNSTMAAVVTPTLAESLNTSLSTVGWASTGFLLAVTATIPFTTWAVDRFGGKRLWLVGLAIFVAGSLASGLAWNAGSLIAFRSLQGVGAGLLDPLVLILLARAAGPARAGRVMGLMGVVLALGPALGPISGGAVTEVSSWRWMFLLSVPVGLVALVLARRVLPADPPAPDEATGGPRLDVLGLALLAPGFAGLVLALSQTAEEGTALAWQSWLPLLAGAGLLLAYGTHAARLRTRPPLIALSLFANRGFTASVTIMGLSGLVNFAVFFALPLYYQQVHGHGVLAAGLLMAPVGIGGSLAMPVAGRLSDRLGSRGLAAGGATAAALCTLSLTRVDETTTELWPVLGALLLGVSLGFMAAPTMGSLYRALPAERVAQGSSVLYMLNQLGAALGVAVVTLVVQTSGTVTEGLHRSFWLSSGVLLVILLAIPLLPGPARPRPAATAPVDGAGGVGGAGGAGSVSGAGAEEVRP</sequence>
<name>A0A5C4UM29_9ACTN</name>
<dbReference type="InterPro" id="IPR020846">
    <property type="entry name" value="MFS_dom"/>
</dbReference>
<dbReference type="InterPro" id="IPR004638">
    <property type="entry name" value="EmrB-like"/>
</dbReference>
<dbReference type="RefSeq" id="WP_139650136.1">
    <property type="nucleotide sequence ID" value="NZ_BAAAZS010000076.1"/>
</dbReference>
<keyword evidence="4 8" id="KW-0812">Transmembrane</keyword>
<feature type="transmembrane region" description="Helical" evidence="8">
    <location>
        <begin position="208"/>
        <end position="227"/>
    </location>
</feature>
<dbReference type="GO" id="GO:0022857">
    <property type="term" value="F:transmembrane transporter activity"/>
    <property type="evidence" value="ECO:0007669"/>
    <property type="project" value="InterPro"/>
</dbReference>
<comment type="subcellular location">
    <subcellularLocation>
        <location evidence="1">Cell membrane</location>
        <topology evidence="1">Multi-pass membrane protein</topology>
    </subcellularLocation>
</comment>
<dbReference type="NCBIfam" id="TIGR00711">
    <property type="entry name" value="efflux_EmrB"/>
    <property type="match status" value="1"/>
</dbReference>
<feature type="transmembrane region" description="Helical" evidence="8">
    <location>
        <begin position="109"/>
        <end position="130"/>
    </location>
</feature>